<evidence type="ECO:0000256" key="2">
    <source>
        <dbReference type="SAM" id="MobiDB-lite"/>
    </source>
</evidence>
<feature type="coiled-coil region" evidence="1">
    <location>
        <begin position="172"/>
        <end position="199"/>
    </location>
</feature>
<proteinExistence type="predicted"/>
<feature type="compositionally biased region" description="Acidic residues" evidence="2">
    <location>
        <begin position="19"/>
        <end position="29"/>
    </location>
</feature>
<protein>
    <submittedName>
        <fullName evidence="3">Putative scaffolding protein</fullName>
    </submittedName>
</protein>
<gene>
    <name evidence="3" type="ORF">NV1_p59</name>
</gene>
<name>A0A2L0HPP8_9CAUD</name>
<dbReference type="EMBL" id="MG845684">
    <property type="protein sequence ID" value="AUX83688.1"/>
    <property type="molecule type" value="Genomic_DNA"/>
</dbReference>
<reference evidence="3 4" key="1">
    <citation type="submission" date="2018-01" db="EMBL/GenBank/DDBJ databases">
        <title>Genome of Pseudomonas phage NV1, a LUZ24-like virus of Pseudomonas tolaasii.</title>
        <authorList>
            <person name="Storey N.H."/>
        </authorList>
    </citation>
    <scope>NUCLEOTIDE SEQUENCE [LARGE SCALE GENOMIC DNA]</scope>
</reference>
<keyword evidence="1" id="KW-0175">Coiled coil</keyword>
<sequence length="333" mass="36925">MDGEQNYSGEEIQTAFEGLFEEAPADEPTDTPAADPADTSADVGEVDEAGGESGEAETDEPEPGVDDQESDSGESEGDQGDVDDPLIEIEIGDDVYEVNMEELKSGYLRQEEFVNRQTALEEDYLAKFEAVDEERAKLIAEIEQYAVFAIAGANQYKNINWEALRQQDPAKYQTLRLEALEAQEQADRLAKRRSDLKAIADQREQILHQARVQHQTELAKKLIPEMGDEDWADRMFKYGATVGYTPEDIGNIADARQLAVLNAARLWSESQVRRKAAAAKKEPVEVPEVVRAAARQSGTPEQTKKVKTALNHLRKDQSVDAAANYFLATGVFN</sequence>
<dbReference type="OrthoDB" id="8998at10239"/>
<feature type="region of interest" description="Disordered" evidence="2">
    <location>
        <begin position="1"/>
        <end position="86"/>
    </location>
</feature>
<evidence type="ECO:0000313" key="3">
    <source>
        <dbReference type="EMBL" id="AUX83688.1"/>
    </source>
</evidence>
<organism evidence="3 4">
    <name type="scientific">Pseudomonas phage NV1</name>
    <dbReference type="NCBI Taxonomy" id="2079543"/>
    <lineage>
        <taxon>Viruses</taxon>
        <taxon>Duplodnaviria</taxon>
        <taxon>Heunggongvirae</taxon>
        <taxon>Uroviricota</taxon>
        <taxon>Caudoviricetes</taxon>
        <taxon>Vicosavirus</taxon>
        <taxon>Vicosavirus NV1</taxon>
    </lineage>
</organism>
<keyword evidence="4" id="KW-1185">Reference proteome</keyword>
<evidence type="ECO:0000313" key="4">
    <source>
        <dbReference type="Proteomes" id="UP000240328"/>
    </source>
</evidence>
<evidence type="ECO:0000256" key="1">
    <source>
        <dbReference type="SAM" id="Coils"/>
    </source>
</evidence>
<accession>A0A2L0HPP8</accession>
<dbReference type="Proteomes" id="UP000240328">
    <property type="component" value="Segment"/>
</dbReference>
<feature type="compositionally biased region" description="Acidic residues" evidence="2">
    <location>
        <begin position="44"/>
        <end position="86"/>
    </location>
</feature>
<feature type="compositionally biased region" description="Low complexity" evidence="2">
    <location>
        <begin position="30"/>
        <end position="39"/>
    </location>
</feature>